<dbReference type="Gene3D" id="2.40.160.100">
    <property type="match status" value="1"/>
</dbReference>
<proteinExistence type="predicted"/>
<evidence type="ECO:0000259" key="2">
    <source>
        <dbReference type="Pfam" id="PF13372"/>
    </source>
</evidence>
<dbReference type="InterPro" id="IPR025388">
    <property type="entry name" value="Alginate_export_dom"/>
</dbReference>
<accession>A0A143PX64</accession>
<dbReference type="Proteomes" id="UP000076079">
    <property type="component" value="Chromosome"/>
</dbReference>
<protein>
    <recommendedName>
        <fullName evidence="2">Alginate export domain-containing protein</fullName>
    </recommendedName>
</protein>
<name>A0A143PX64_LUTPR</name>
<evidence type="ECO:0000256" key="1">
    <source>
        <dbReference type="SAM" id="SignalP"/>
    </source>
</evidence>
<reference evidence="3 4" key="1">
    <citation type="journal article" date="2016" name="Genome Announc.">
        <title>First Complete Genome Sequence of a Subdivision 6 Acidobacterium Strain.</title>
        <authorList>
            <person name="Huang S."/>
            <person name="Vieira S."/>
            <person name="Bunk B."/>
            <person name="Riedel T."/>
            <person name="Sproer C."/>
            <person name="Overmann J."/>
        </authorList>
    </citation>
    <scope>NUCLEOTIDE SEQUENCE [LARGE SCALE GENOMIC DNA]</scope>
    <source>
        <strain evidence="4">DSM 100886 HEG_-6_39</strain>
    </source>
</reference>
<dbReference type="OrthoDB" id="9806824at2"/>
<feature type="signal peptide" evidence="1">
    <location>
        <begin position="1"/>
        <end position="20"/>
    </location>
</feature>
<dbReference type="PROSITE" id="PS51257">
    <property type="entry name" value="PROKAR_LIPOPROTEIN"/>
    <property type="match status" value="1"/>
</dbReference>
<feature type="chain" id="PRO_5007512117" description="Alginate export domain-containing protein" evidence="1">
    <location>
        <begin position="21"/>
        <end position="499"/>
    </location>
</feature>
<gene>
    <name evidence="3" type="ORF">LuPra_05652</name>
</gene>
<evidence type="ECO:0000313" key="4">
    <source>
        <dbReference type="Proteomes" id="UP000076079"/>
    </source>
</evidence>
<keyword evidence="4" id="KW-1185">Reference proteome</keyword>
<dbReference type="EMBL" id="CP015136">
    <property type="protein sequence ID" value="AMY12379.1"/>
    <property type="molecule type" value="Genomic_DNA"/>
</dbReference>
<dbReference type="Pfam" id="PF13372">
    <property type="entry name" value="Alginate_exp"/>
    <property type="match status" value="1"/>
</dbReference>
<organism evidence="3 4">
    <name type="scientific">Luteitalea pratensis</name>
    <dbReference type="NCBI Taxonomy" id="1855912"/>
    <lineage>
        <taxon>Bacteria</taxon>
        <taxon>Pseudomonadati</taxon>
        <taxon>Acidobacteriota</taxon>
        <taxon>Vicinamibacteria</taxon>
        <taxon>Vicinamibacterales</taxon>
        <taxon>Vicinamibacteraceae</taxon>
        <taxon>Luteitalea</taxon>
    </lineage>
</organism>
<dbReference type="InterPro" id="IPR053728">
    <property type="entry name" value="Alginate_Permeability_Chnl"/>
</dbReference>
<evidence type="ECO:0000313" key="3">
    <source>
        <dbReference type="EMBL" id="AMY12379.1"/>
    </source>
</evidence>
<dbReference type="RefSeq" id="WP_110173841.1">
    <property type="nucleotide sequence ID" value="NZ_CP015136.1"/>
</dbReference>
<dbReference type="AlphaFoldDB" id="A0A143PX64"/>
<dbReference type="STRING" id="1855912.LuPra_05652"/>
<reference evidence="4" key="2">
    <citation type="submission" date="2016-04" db="EMBL/GenBank/DDBJ databases">
        <title>First Complete Genome Sequence of a Subdivision 6 Acidobacterium.</title>
        <authorList>
            <person name="Huang S."/>
            <person name="Vieira S."/>
            <person name="Bunk B."/>
            <person name="Riedel T."/>
            <person name="Sproeer C."/>
            <person name="Overmann J."/>
        </authorList>
    </citation>
    <scope>NUCLEOTIDE SEQUENCE [LARGE SCALE GENOMIC DNA]</scope>
    <source>
        <strain evidence="4">DSM 100886 HEG_-6_39</strain>
    </source>
</reference>
<dbReference type="KEGG" id="abac:LuPra_05652"/>
<feature type="domain" description="Alginate export" evidence="2">
    <location>
        <begin position="175"/>
        <end position="471"/>
    </location>
</feature>
<sequence length="499" mass="54406" precursor="true">MPTARFTASSFLVATTLVVACPVKPAAAQPAPGAPQAIPTDFTLTVRDWTRAEAWSYFEPNPGGADPEYAYLSNRLQLELKRVWRRVDVQLTAQHVGFVGLPDDATGPGPLGLGSLYYEQGLRSTHPQQLWLRYGNVRLKQILPGLDVQVGRFGYTSGAEATSGEARIESIKRSRLDARILGEFEWSLWQRGFDGLRADWTRGAVKVTGVAVRPTQGGFARVAGPTIDDIDVYGGTVSVQPTKRLPHTQLQGFALQYDDSRRVTQRPDNTGLAAARVDVAVTSVGGTLVGAYPVGPGTLDVLAWGVLQRGDWYEQDHRAGTAALEAGYEWTRAPWTPSVRAGMLHASGDDSATDGRHGTYFPVLPTVRRFSQTTLFSTMNVNDAFVQVMARPARRVGIRLDMHDLRLASAADLWYIGSGATLEEGGAFGYSGRSSNGSRNLGFSTEGSVDIALTPVWSVNTFVGHVNGGRVVTGTFRDDSFWFGYVEQVLRLDNVLRRR</sequence>
<keyword evidence="1" id="KW-0732">Signal</keyword>